<name>A0A4R8LZE3_9BURK</name>
<evidence type="ECO:0000313" key="2">
    <source>
        <dbReference type="Proteomes" id="UP000295509"/>
    </source>
</evidence>
<comment type="caution">
    <text evidence="1">The sequence shown here is derived from an EMBL/GenBank/DDBJ whole genome shotgun (WGS) entry which is preliminary data.</text>
</comment>
<dbReference type="RefSeq" id="WP_134191166.1">
    <property type="nucleotide sequence ID" value="NZ_SORE01000005.1"/>
</dbReference>
<dbReference type="AlphaFoldDB" id="A0A4R8LZE3"/>
<protein>
    <submittedName>
        <fullName evidence="1">Uncharacterized protein</fullName>
    </submittedName>
</protein>
<dbReference type="Proteomes" id="UP000295509">
    <property type="component" value="Unassembled WGS sequence"/>
</dbReference>
<reference evidence="1 2" key="1">
    <citation type="submission" date="2019-03" db="EMBL/GenBank/DDBJ databases">
        <title>Genomic Encyclopedia of Type Strains, Phase III (KMG-III): the genomes of soil and plant-associated and newly described type strains.</title>
        <authorList>
            <person name="Whitman W."/>
        </authorList>
    </citation>
    <scope>NUCLEOTIDE SEQUENCE [LARGE SCALE GENOMIC DNA]</scope>
    <source>
        <strain evidence="1 2">LMG 29544</strain>
    </source>
</reference>
<gene>
    <name evidence="1" type="ORF">BX592_105113</name>
</gene>
<keyword evidence="2" id="KW-1185">Reference proteome</keyword>
<sequence length="108" mass="12158">MPVRTDTLPATEAYTWLPFPFCDVPARHLSCANKETSKVNDEESIEAKLRIRARYLWEQDGRRGQLAEYFTQAKAMLDEEASITAPIDEATAARGLLTNALGNKTDRQ</sequence>
<evidence type="ECO:0000313" key="1">
    <source>
        <dbReference type="EMBL" id="TDY52229.1"/>
    </source>
</evidence>
<accession>A0A4R8LZE3</accession>
<dbReference type="EMBL" id="SORE01000005">
    <property type="protein sequence ID" value="TDY52229.1"/>
    <property type="molecule type" value="Genomic_DNA"/>
</dbReference>
<proteinExistence type="predicted"/>
<organism evidence="1 2">
    <name type="scientific">Paraburkholderia rhizosphaerae</name>
    <dbReference type="NCBI Taxonomy" id="480658"/>
    <lineage>
        <taxon>Bacteria</taxon>
        <taxon>Pseudomonadati</taxon>
        <taxon>Pseudomonadota</taxon>
        <taxon>Betaproteobacteria</taxon>
        <taxon>Burkholderiales</taxon>
        <taxon>Burkholderiaceae</taxon>
        <taxon>Paraburkholderia</taxon>
    </lineage>
</organism>